<dbReference type="AlphaFoldDB" id="A0A9Q0EM22"/>
<feature type="domain" description="Dickkopf-related protein 1/2/4 C-terminal subdomain 1" evidence="12">
    <location>
        <begin position="206"/>
        <end position="235"/>
    </location>
</feature>
<dbReference type="InterPro" id="IPR039863">
    <property type="entry name" value="DKK1-4"/>
</dbReference>
<evidence type="ECO:0000256" key="6">
    <source>
        <dbReference type="ARBA" id="ARBA00022729"/>
    </source>
</evidence>
<keyword evidence="7" id="KW-1015">Disulfide bond</keyword>
<gene>
    <name evidence="13" type="ORF">NHX12_025006</name>
</gene>
<feature type="chain" id="PRO_5040436999" description="Dickkopf N-terminal cysteine-rich domain-containing protein" evidence="9">
    <location>
        <begin position="21"/>
        <end position="289"/>
    </location>
</feature>
<evidence type="ECO:0000259" key="11">
    <source>
        <dbReference type="Pfam" id="PF21479"/>
    </source>
</evidence>
<sequence length="289" mass="30805">MLQCCVSVAMACLVVSRALCSGGSPSGGSPSALILNSNAIKNLAGSQVRGVGHAASSSPDELGLLDGGYHNILIDLIQALSCSSDAVCGPQGFCSAPRAACLPCKRRRKRCARDAMCCPGNQCSNGVCLPMDADIVQQLMVEETEPSATASSTASSHGASSHGTNSHDTNNQGASSHVGHRQDEQNSTTHSTATQDHHALTSRGLEGQRCLRSTDCSEGLCCARHFWSKICKPVLREGQVCTKHRKKGPPGLEIFQRCDCRAELTCRTQRGEEYRLHRALRALHTCQHH</sequence>
<dbReference type="EMBL" id="JANIIK010000040">
    <property type="protein sequence ID" value="KAJ3607955.1"/>
    <property type="molecule type" value="Genomic_DNA"/>
</dbReference>
<name>A0A9Q0EM22_9TELE</name>
<dbReference type="Pfam" id="PF21481">
    <property type="entry name" value="DIKK1-2-4_C-subdom1"/>
    <property type="match status" value="1"/>
</dbReference>
<dbReference type="GO" id="GO:0016055">
    <property type="term" value="P:Wnt signaling pathway"/>
    <property type="evidence" value="ECO:0007669"/>
    <property type="project" value="UniProtKB-KW"/>
</dbReference>
<feature type="compositionally biased region" description="Low complexity" evidence="8">
    <location>
        <begin position="147"/>
        <end position="167"/>
    </location>
</feature>
<evidence type="ECO:0000256" key="8">
    <source>
        <dbReference type="SAM" id="MobiDB-lite"/>
    </source>
</evidence>
<dbReference type="InterPro" id="IPR006796">
    <property type="entry name" value="Dickkopf_N"/>
</dbReference>
<evidence type="ECO:0000256" key="9">
    <source>
        <dbReference type="SAM" id="SignalP"/>
    </source>
</evidence>
<feature type="region of interest" description="Disordered" evidence="8">
    <location>
        <begin position="143"/>
        <end position="200"/>
    </location>
</feature>
<comment type="similarity">
    <text evidence="2">Belongs to the dickkopf family.</text>
</comment>
<dbReference type="Pfam" id="PF04706">
    <property type="entry name" value="Dickkopf_N"/>
    <property type="match status" value="1"/>
</dbReference>
<evidence type="ECO:0008006" key="15">
    <source>
        <dbReference type="Google" id="ProtNLM"/>
    </source>
</evidence>
<dbReference type="FunFam" id="2.10.80.10:FF:000001">
    <property type="entry name" value="Dickkopf WNT-signaling pathway inhibitor 2"/>
    <property type="match status" value="1"/>
</dbReference>
<evidence type="ECO:0000256" key="7">
    <source>
        <dbReference type="ARBA" id="ARBA00023157"/>
    </source>
</evidence>
<keyword evidence="14" id="KW-1185">Reference proteome</keyword>
<feature type="domain" description="Dickkopf N-terminal cysteine-rich" evidence="10">
    <location>
        <begin position="81"/>
        <end position="128"/>
    </location>
</feature>
<feature type="signal peptide" evidence="9">
    <location>
        <begin position="1"/>
        <end position="20"/>
    </location>
</feature>
<evidence type="ECO:0000256" key="4">
    <source>
        <dbReference type="ARBA" id="ARBA00022525"/>
    </source>
</evidence>
<reference evidence="13" key="1">
    <citation type="submission" date="2022-07" db="EMBL/GenBank/DDBJ databases">
        <title>Chromosome-level genome of Muraenolepis orangiensis.</title>
        <authorList>
            <person name="Kim J."/>
        </authorList>
    </citation>
    <scope>NUCLEOTIDE SEQUENCE</scope>
    <source>
        <strain evidence="13">KU_S4_2022</strain>
        <tissue evidence="13">Muscle</tissue>
    </source>
</reference>
<dbReference type="Proteomes" id="UP001148018">
    <property type="component" value="Unassembled WGS sequence"/>
</dbReference>
<comment type="caution">
    <text evidence="13">The sequence shown here is derived from an EMBL/GenBank/DDBJ whole genome shotgun (WGS) entry which is preliminary data.</text>
</comment>
<evidence type="ECO:0000256" key="1">
    <source>
        <dbReference type="ARBA" id="ARBA00004613"/>
    </source>
</evidence>
<dbReference type="GO" id="GO:0039706">
    <property type="term" value="F:co-receptor binding"/>
    <property type="evidence" value="ECO:0007669"/>
    <property type="project" value="TreeGrafter"/>
</dbReference>
<dbReference type="GO" id="GO:0005615">
    <property type="term" value="C:extracellular space"/>
    <property type="evidence" value="ECO:0007669"/>
    <property type="project" value="TreeGrafter"/>
</dbReference>
<accession>A0A9Q0EM22</accession>
<keyword evidence="3" id="KW-0217">Developmental protein</keyword>
<dbReference type="OrthoDB" id="4321958at2759"/>
<dbReference type="PANTHER" id="PTHR12113:SF11">
    <property type="entry name" value="DICKKOPF-RELATED PROTEIN 1"/>
    <property type="match status" value="1"/>
</dbReference>
<dbReference type="InterPro" id="IPR048500">
    <property type="entry name" value="DIKK1/2/4_C-subdom1"/>
</dbReference>
<feature type="compositionally biased region" description="Polar residues" evidence="8">
    <location>
        <begin position="185"/>
        <end position="194"/>
    </location>
</feature>
<feature type="domain" description="Dickkopf-related protein 1/2/4 C-terminal subdomain 2" evidence="11">
    <location>
        <begin position="238"/>
        <end position="289"/>
    </location>
</feature>
<dbReference type="Pfam" id="PF21479">
    <property type="entry name" value="DIKK1-2-4_C-subdom2"/>
    <property type="match status" value="1"/>
</dbReference>
<evidence type="ECO:0000313" key="13">
    <source>
        <dbReference type="EMBL" id="KAJ3607955.1"/>
    </source>
</evidence>
<keyword evidence="4" id="KW-0964">Secreted</keyword>
<evidence type="ECO:0000259" key="12">
    <source>
        <dbReference type="Pfam" id="PF21481"/>
    </source>
</evidence>
<keyword evidence="5" id="KW-0879">Wnt signaling pathway</keyword>
<comment type="subcellular location">
    <subcellularLocation>
        <location evidence="1">Secreted</location>
    </subcellularLocation>
</comment>
<evidence type="ECO:0000256" key="2">
    <source>
        <dbReference type="ARBA" id="ARBA00010842"/>
    </source>
</evidence>
<dbReference type="GO" id="GO:0090090">
    <property type="term" value="P:negative regulation of canonical Wnt signaling pathway"/>
    <property type="evidence" value="ECO:0007669"/>
    <property type="project" value="TreeGrafter"/>
</dbReference>
<dbReference type="PANTHER" id="PTHR12113">
    <property type="entry name" value="DICKKOPF3-LIKE 3"/>
    <property type="match status" value="1"/>
</dbReference>
<dbReference type="GO" id="GO:0048019">
    <property type="term" value="F:receptor antagonist activity"/>
    <property type="evidence" value="ECO:0007669"/>
    <property type="project" value="TreeGrafter"/>
</dbReference>
<keyword evidence="6 9" id="KW-0732">Signal</keyword>
<dbReference type="InterPro" id="IPR048499">
    <property type="entry name" value="DIKK1/2/4_C-subdom2"/>
</dbReference>
<evidence type="ECO:0000313" key="14">
    <source>
        <dbReference type="Proteomes" id="UP001148018"/>
    </source>
</evidence>
<evidence type="ECO:0000256" key="5">
    <source>
        <dbReference type="ARBA" id="ARBA00022687"/>
    </source>
</evidence>
<protein>
    <recommendedName>
        <fullName evidence="15">Dickkopf N-terminal cysteine-rich domain-containing protein</fullName>
    </recommendedName>
</protein>
<dbReference type="Gene3D" id="2.10.80.10">
    <property type="entry name" value="Lipase, subunit A"/>
    <property type="match status" value="1"/>
</dbReference>
<organism evidence="13 14">
    <name type="scientific">Muraenolepis orangiensis</name>
    <name type="common">Patagonian moray cod</name>
    <dbReference type="NCBI Taxonomy" id="630683"/>
    <lineage>
        <taxon>Eukaryota</taxon>
        <taxon>Metazoa</taxon>
        <taxon>Chordata</taxon>
        <taxon>Craniata</taxon>
        <taxon>Vertebrata</taxon>
        <taxon>Euteleostomi</taxon>
        <taxon>Actinopterygii</taxon>
        <taxon>Neopterygii</taxon>
        <taxon>Teleostei</taxon>
        <taxon>Neoteleostei</taxon>
        <taxon>Acanthomorphata</taxon>
        <taxon>Zeiogadaria</taxon>
        <taxon>Gadariae</taxon>
        <taxon>Gadiformes</taxon>
        <taxon>Muraenolepidoidei</taxon>
        <taxon>Muraenolepididae</taxon>
        <taxon>Muraenolepis</taxon>
    </lineage>
</organism>
<proteinExistence type="inferred from homology"/>
<evidence type="ECO:0000256" key="3">
    <source>
        <dbReference type="ARBA" id="ARBA00022473"/>
    </source>
</evidence>
<evidence type="ECO:0000259" key="10">
    <source>
        <dbReference type="Pfam" id="PF04706"/>
    </source>
</evidence>